<reference evidence="1 2" key="1">
    <citation type="submission" date="2016-10" db="EMBL/GenBank/DDBJ databases">
        <authorList>
            <person name="de Groot N.N."/>
        </authorList>
    </citation>
    <scope>NUCLEOTIDE SEQUENCE [LARGE SCALE GENOMIC DNA]</scope>
    <source>
        <strain evidence="1 2">DSM 20475</strain>
    </source>
</reference>
<protein>
    <submittedName>
        <fullName evidence="1">Arylsulfotransferase (ASST)</fullName>
    </submittedName>
</protein>
<keyword evidence="2" id="KW-1185">Reference proteome</keyword>
<gene>
    <name evidence="1" type="ORF">SAMN04489866_10417</name>
</gene>
<proteinExistence type="predicted"/>
<accession>A0A1G6VGM0</accession>
<dbReference type="PANTHER" id="PTHR35340:SF5">
    <property type="entry name" value="ASST-DOMAIN-CONTAINING PROTEIN"/>
    <property type="match status" value="1"/>
</dbReference>
<evidence type="ECO:0000313" key="1">
    <source>
        <dbReference type="EMBL" id="SDD52055.1"/>
    </source>
</evidence>
<evidence type="ECO:0000313" key="2">
    <source>
        <dbReference type="Proteomes" id="UP000198995"/>
    </source>
</evidence>
<dbReference type="EMBL" id="FNAF01000004">
    <property type="protein sequence ID" value="SDD52055.1"/>
    <property type="molecule type" value="Genomic_DNA"/>
</dbReference>
<name>A0A1G6VGM0_PEPNI</name>
<dbReference type="Pfam" id="PF05935">
    <property type="entry name" value="Arylsulfotrans"/>
    <property type="match status" value="1"/>
</dbReference>
<organism evidence="1 2">
    <name type="scientific">Peptococcus niger</name>
    <dbReference type="NCBI Taxonomy" id="2741"/>
    <lineage>
        <taxon>Bacteria</taxon>
        <taxon>Bacillati</taxon>
        <taxon>Bacillota</taxon>
        <taxon>Clostridia</taxon>
        <taxon>Eubacteriales</taxon>
        <taxon>Peptococcaceae</taxon>
        <taxon>Peptococcus</taxon>
    </lineage>
</organism>
<dbReference type="GO" id="GO:0004062">
    <property type="term" value="F:aryl sulfotransferase activity"/>
    <property type="evidence" value="ECO:0007669"/>
    <property type="project" value="InterPro"/>
</dbReference>
<dbReference type="InterPro" id="IPR010262">
    <property type="entry name" value="Arylsulfotransferase_bact"/>
</dbReference>
<sequence length="484" mass="55149">MGQPFIHPTGVTMYDPEKCWNGYNLVAAKDVGAVLFDMRGEVVRVWKDLMGFPNKLLPGGYVMGSRGLRDGKFGYQDQVDLVQVDWDGKVVWKFDKKEYVEDEGNEPMWMARQHHDYQREGNPVGYYVPGMDPKTDSGNTLILTHETLENKRISNERLLDDVIIEVDWEGNIIWEWRASDHWREFDFSDAAKLALYRYPNMHSVDGGVGDWVHMNCASYLGPNKWYDKGDDRFHPDNIIFDSREANFMCIISKETGKVVWKLGPDFQSKEERRIGQIIGPHHTHMIPQGLPGEGNILIFDNGGWSGYGVPSNIAPNGTKVNVMDRSRVLEINPVTKKLVWELRGSDMMGYGGPGVNDYRFYSPLTSDACRLPNGNTFITEGVGGRLFEVTPEKEVVWEWISPFGPDATYIYYRGYRYPYEYVPQLPKPDETPIPKLDIKKFRVPGAADCEVKNVVEVEGTWGYPDHVQSCVSAEDDDDAPSSLF</sequence>
<dbReference type="AlphaFoldDB" id="A0A1G6VGM0"/>
<dbReference type="RefSeq" id="WP_091791486.1">
    <property type="nucleotide sequence ID" value="NZ_FNAF01000004.1"/>
</dbReference>
<dbReference type="InterPro" id="IPR053143">
    <property type="entry name" value="Arylsulfate_ST"/>
</dbReference>
<dbReference type="OrthoDB" id="264813at2"/>
<dbReference type="Proteomes" id="UP000198995">
    <property type="component" value="Unassembled WGS sequence"/>
</dbReference>
<dbReference type="PANTHER" id="PTHR35340">
    <property type="entry name" value="PQQ ENZYME REPEAT PROTEIN-RELATED"/>
    <property type="match status" value="1"/>
</dbReference>
<dbReference type="STRING" id="2741.SAMN04489866_10417"/>
<keyword evidence="1" id="KW-0808">Transferase</keyword>